<organism evidence="3 4">
    <name type="scientific">Ambrosia artemisiifolia</name>
    <name type="common">Common ragweed</name>
    <dbReference type="NCBI Taxonomy" id="4212"/>
    <lineage>
        <taxon>Eukaryota</taxon>
        <taxon>Viridiplantae</taxon>
        <taxon>Streptophyta</taxon>
        <taxon>Embryophyta</taxon>
        <taxon>Tracheophyta</taxon>
        <taxon>Spermatophyta</taxon>
        <taxon>Magnoliopsida</taxon>
        <taxon>eudicotyledons</taxon>
        <taxon>Gunneridae</taxon>
        <taxon>Pentapetalae</taxon>
        <taxon>asterids</taxon>
        <taxon>campanulids</taxon>
        <taxon>Asterales</taxon>
        <taxon>Asteraceae</taxon>
        <taxon>Asteroideae</taxon>
        <taxon>Heliantheae alliance</taxon>
        <taxon>Heliantheae</taxon>
        <taxon>Ambrosia</taxon>
    </lineage>
</organism>
<proteinExistence type="predicted"/>
<dbReference type="Proteomes" id="UP001206925">
    <property type="component" value="Unassembled WGS sequence"/>
</dbReference>
<evidence type="ECO:0000259" key="2">
    <source>
        <dbReference type="Pfam" id="PF12819"/>
    </source>
</evidence>
<evidence type="ECO:0000313" key="4">
    <source>
        <dbReference type="Proteomes" id="UP001206925"/>
    </source>
</evidence>
<evidence type="ECO:0000313" key="3">
    <source>
        <dbReference type="EMBL" id="KAI7725697.1"/>
    </source>
</evidence>
<dbReference type="PANTHER" id="PTHR45631:SF202">
    <property type="entry name" value="SENESCENCE-INDUCED RECEPTOR-LIKE SERINE_THREONINE-PROTEIN KINASE"/>
    <property type="match status" value="1"/>
</dbReference>
<comment type="caution">
    <text evidence="3">The sequence shown here is derived from an EMBL/GenBank/DDBJ whole genome shotgun (WGS) entry which is preliminary data.</text>
</comment>
<protein>
    <recommendedName>
        <fullName evidence="2">Malectin-like domain-containing protein</fullName>
    </recommendedName>
</protein>
<keyword evidence="4" id="KW-1185">Reference proteome</keyword>
<dbReference type="InterPro" id="IPR024788">
    <property type="entry name" value="Malectin-like_Carb-bd_dom"/>
</dbReference>
<dbReference type="Pfam" id="PF12819">
    <property type="entry name" value="Malectin_like"/>
    <property type="match status" value="1"/>
</dbReference>
<accession>A0AAD5G2H6</accession>
<comment type="subcellular location">
    <subcellularLocation>
        <location evidence="1">Membrane</location>
        <topology evidence="1">Single-pass membrane protein</topology>
    </subcellularLocation>
</comment>
<dbReference type="GO" id="GO:0016020">
    <property type="term" value="C:membrane"/>
    <property type="evidence" value="ECO:0007669"/>
    <property type="project" value="UniProtKB-SubCell"/>
</dbReference>
<dbReference type="PANTHER" id="PTHR45631">
    <property type="entry name" value="OS07G0107800 PROTEIN-RELATED"/>
    <property type="match status" value="1"/>
</dbReference>
<dbReference type="EMBL" id="JAMZMK010011877">
    <property type="protein sequence ID" value="KAI7725697.1"/>
    <property type="molecule type" value="Genomic_DNA"/>
</dbReference>
<name>A0AAD5G2H6_AMBAR</name>
<gene>
    <name evidence="3" type="ORF">M8C21_027477</name>
</gene>
<feature type="domain" description="Malectin-like" evidence="2">
    <location>
        <begin position="2"/>
        <end position="237"/>
    </location>
</feature>
<sequence>GQLPEFDVYLGPDYWDTVIFNSSSRPVSMEIIHVLTSDYIHVCLINAGRGTPFISALELRLLAGNMYKETDFGSLYLFGRLNFGNTYGTVRYKADKYDRRWFPVTWPNSTSLHTFDEIYTGFFSTIDPPDQVMRDAITPKYPNDSFVIKWASINKTDKFFTYMHFAEIETLEKNQTREFNIYMNGNLSFGPFSPYNRTTATVYSTEPDTVAPTYTLTLNKTKNSTLPPIINALELYTLKYLPQRHTDDQDTSALLKVKSTYKTNKNNWQGDPCIPREFVWDGIGCSYNDTDSPRIVLL</sequence>
<feature type="non-terminal residue" evidence="3">
    <location>
        <position position="298"/>
    </location>
</feature>
<evidence type="ECO:0000256" key="1">
    <source>
        <dbReference type="ARBA" id="ARBA00004167"/>
    </source>
</evidence>
<dbReference type="AlphaFoldDB" id="A0AAD5G2H6"/>
<reference evidence="3" key="1">
    <citation type="submission" date="2022-06" db="EMBL/GenBank/DDBJ databases">
        <title>Uncovering the hologenomic basis of an extraordinary plant invasion.</title>
        <authorList>
            <person name="Bieker V.C."/>
            <person name="Martin M.D."/>
            <person name="Gilbert T."/>
            <person name="Hodgins K."/>
            <person name="Battlay P."/>
            <person name="Petersen B."/>
            <person name="Wilson J."/>
        </authorList>
    </citation>
    <scope>NUCLEOTIDE SEQUENCE</scope>
    <source>
        <strain evidence="3">AA19_3_7</strain>
        <tissue evidence="3">Leaf</tissue>
    </source>
</reference>